<dbReference type="Ensembl" id="ENSPSMT00000026225.1">
    <property type="protein sequence ID" value="ENSPSMP00000022589.1"/>
    <property type="gene ID" value="ENSPSMG00000015976.1"/>
</dbReference>
<proteinExistence type="predicted"/>
<organism evidence="1 2">
    <name type="scientific">Prolemur simus</name>
    <name type="common">Greater bamboo lemur</name>
    <name type="synonym">Hapalemur simus</name>
    <dbReference type="NCBI Taxonomy" id="1328070"/>
    <lineage>
        <taxon>Eukaryota</taxon>
        <taxon>Metazoa</taxon>
        <taxon>Chordata</taxon>
        <taxon>Craniata</taxon>
        <taxon>Vertebrata</taxon>
        <taxon>Euteleostomi</taxon>
        <taxon>Mammalia</taxon>
        <taxon>Eutheria</taxon>
        <taxon>Euarchontoglires</taxon>
        <taxon>Primates</taxon>
        <taxon>Strepsirrhini</taxon>
        <taxon>Lemuriformes</taxon>
        <taxon>Lemuridae</taxon>
        <taxon>Prolemur</taxon>
    </lineage>
</organism>
<dbReference type="AlphaFoldDB" id="A0A8C9DNT9"/>
<name>A0A8C9DNT9_PROSS</name>
<protein>
    <submittedName>
        <fullName evidence="1">Uncharacterized protein</fullName>
    </submittedName>
</protein>
<keyword evidence="2" id="KW-1185">Reference proteome</keyword>
<sequence length="164" mass="18800">LISYLFLLDHIFSEFFHYYTIIYLPSSNPKGQGCIVYFLCHPPNQCKILKIIRAQSIAAKLMNTLLVYIYGAFLVHIKQYHLSHISVLCFTAASSNEFCEKYGILLSYVYFSCITRNNDCNYLSGKSVRFLLKEIVIVGEIHRAWLCQGLTPHISAVNSPLCYV</sequence>
<dbReference type="Proteomes" id="UP000694414">
    <property type="component" value="Unplaced"/>
</dbReference>
<evidence type="ECO:0000313" key="1">
    <source>
        <dbReference type="Ensembl" id="ENSPSMP00000022589.1"/>
    </source>
</evidence>
<reference evidence="1" key="1">
    <citation type="submission" date="2025-08" db="UniProtKB">
        <authorList>
            <consortium name="Ensembl"/>
        </authorList>
    </citation>
    <scope>IDENTIFICATION</scope>
</reference>
<dbReference type="GeneTree" id="ENSGT00910000147361"/>
<reference evidence="1" key="2">
    <citation type="submission" date="2025-09" db="UniProtKB">
        <authorList>
            <consortium name="Ensembl"/>
        </authorList>
    </citation>
    <scope>IDENTIFICATION</scope>
</reference>
<evidence type="ECO:0000313" key="2">
    <source>
        <dbReference type="Proteomes" id="UP000694414"/>
    </source>
</evidence>
<accession>A0A8C9DNT9</accession>